<accession>L1IJQ9</accession>
<sequence length="217" mass="24663">MLRYQLLLALLVSTFLGAFAFQPLLPQSTRALKLQRCGVLQLASQAFKPQKTQWIVRKASSMSFLPQQTQKIDSSSLRNFHVHELSNEQRRRKVMDLVLAIGARDATLGSAMAAFYLLLGYSPSHFPVSIWLLSCIAVRIMTEDNGFPGWVMDHLNKETDESSWSMSWRDRIVRWTDAPLKPKVQAEVQDDKEKDANMGLMKYALILFFLLGGNSEP</sequence>
<protein>
    <submittedName>
        <fullName evidence="2 3">Uncharacterized protein</fullName>
    </submittedName>
</protein>
<reference evidence="3" key="3">
    <citation type="submission" date="2016-03" db="UniProtKB">
        <authorList>
            <consortium name="EnsemblProtists"/>
        </authorList>
    </citation>
    <scope>IDENTIFICATION</scope>
</reference>
<reference evidence="4" key="2">
    <citation type="submission" date="2012-11" db="EMBL/GenBank/DDBJ databases">
        <authorList>
            <person name="Kuo A."/>
            <person name="Curtis B.A."/>
            <person name="Tanifuji G."/>
            <person name="Burki F."/>
            <person name="Gruber A."/>
            <person name="Irimia M."/>
            <person name="Maruyama S."/>
            <person name="Arias M.C."/>
            <person name="Ball S.G."/>
            <person name="Gile G.H."/>
            <person name="Hirakawa Y."/>
            <person name="Hopkins J.F."/>
            <person name="Rensing S.A."/>
            <person name="Schmutz J."/>
            <person name="Symeonidi A."/>
            <person name="Elias M."/>
            <person name="Eveleigh R.J."/>
            <person name="Herman E.K."/>
            <person name="Klute M.J."/>
            <person name="Nakayama T."/>
            <person name="Obornik M."/>
            <person name="Reyes-Prieto A."/>
            <person name="Armbrust E.V."/>
            <person name="Aves S.J."/>
            <person name="Beiko R.G."/>
            <person name="Coutinho P."/>
            <person name="Dacks J.B."/>
            <person name="Durnford D.G."/>
            <person name="Fast N.M."/>
            <person name="Green B.R."/>
            <person name="Grisdale C."/>
            <person name="Hempe F."/>
            <person name="Henrissat B."/>
            <person name="Hoppner M.P."/>
            <person name="Ishida K.-I."/>
            <person name="Kim E."/>
            <person name="Koreny L."/>
            <person name="Kroth P.G."/>
            <person name="Liu Y."/>
            <person name="Malik S.-B."/>
            <person name="Maier U.G."/>
            <person name="McRose D."/>
            <person name="Mock T."/>
            <person name="Neilson J.A."/>
            <person name="Onodera N.T."/>
            <person name="Poole A.M."/>
            <person name="Pritham E.J."/>
            <person name="Richards T.A."/>
            <person name="Rocap G."/>
            <person name="Roy S.W."/>
            <person name="Sarai C."/>
            <person name="Schaack S."/>
            <person name="Shirato S."/>
            <person name="Slamovits C.H."/>
            <person name="Spencer D.F."/>
            <person name="Suzuki S."/>
            <person name="Worden A.Z."/>
            <person name="Zauner S."/>
            <person name="Barry K."/>
            <person name="Bell C."/>
            <person name="Bharti A.K."/>
            <person name="Crow J.A."/>
            <person name="Grimwood J."/>
            <person name="Kramer R."/>
            <person name="Lindquist E."/>
            <person name="Lucas S."/>
            <person name="Salamov A."/>
            <person name="McFadden G.I."/>
            <person name="Lane C.E."/>
            <person name="Keeling P.J."/>
            <person name="Gray M.W."/>
            <person name="Grigoriev I.V."/>
            <person name="Archibald J.M."/>
        </authorList>
    </citation>
    <scope>NUCLEOTIDE SEQUENCE</scope>
    <source>
        <strain evidence="4">CCMP2712</strain>
    </source>
</reference>
<dbReference type="KEGG" id="gtt:GUITHDRAFT_155343"/>
<feature type="signal peptide" evidence="1">
    <location>
        <begin position="1"/>
        <end position="20"/>
    </location>
</feature>
<evidence type="ECO:0000313" key="3">
    <source>
        <dbReference type="EnsemblProtists" id="EKX36045"/>
    </source>
</evidence>
<gene>
    <name evidence="2" type="ORF">GUITHDRAFT_155343</name>
</gene>
<dbReference type="HOGENOM" id="CLU_1274362_0_0_1"/>
<dbReference type="Proteomes" id="UP000011087">
    <property type="component" value="Unassembled WGS sequence"/>
</dbReference>
<keyword evidence="1" id="KW-0732">Signal</keyword>
<evidence type="ECO:0000313" key="4">
    <source>
        <dbReference type="Proteomes" id="UP000011087"/>
    </source>
</evidence>
<organism evidence="2">
    <name type="scientific">Guillardia theta (strain CCMP2712)</name>
    <name type="common">Cryptophyte</name>
    <dbReference type="NCBI Taxonomy" id="905079"/>
    <lineage>
        <taxon>Eukaryota</taxon>
        <taxon>Cryptophyceae</taxon>
        <taxon>Pyrenomonadales</taxon>
        <taxon>Geminigeraceae</taxon>
        <taxon>Guillardia</taxon>
    </lineage>
</organism>
<evidence type="ECO:0000313" key="2">
    <source>
        <dbReference type="EMBL" id="EKX36045.1"/>
    </source>
</evidence>
<name>L1IJQ9_GUITC</name>
<dbReference type="EnsemblProtists" id="EKX36045">
    <property type="protein sequence ID" value="EKX36045"/>
    <property type="gene ID" value="GUITHDRAFT_155343"/>
</dbReference>
<dbReference type="RefSeq" id="XP_005823025.1">
    <property type="nucleotide sequence ID" value="XM_005822968.1"/>
</dbReference>
<evidence type="ECO:0000256" key="1">
    <source>
        <dbReference type="SAM" id="SignalP"/>
    </source>
</evidence>
<proteinExistence type="predicted"/>
<dbReference type="PaxDb" id="55529-EKX36045"/>
<keyword evidence="4" id="KW-1185">Reference proteome</keyword>
<reference evidence="2 4" key="1">
    <citation type="journal article" date="2012" name="Nature">
        <title>Algal genomes reveal evolutionary mosaicism and the fate of nucleomorphs.</title>
        <authorList>
            <consortium name="DOE Joint Genome Institute"/>
            <person name="Curtis B.A."/>
            <person name="Tanifuji G."/>
            <person name="Burki F."/>
            <person name="Gruber A."/>
            <person name="Irimia M."/>
            <person name="Maruyama S."/>
            <person name="Arias M.C."/>
            <person name="Ball S.G."/>
            <person name="Gile G.H."/>
            <person name="Hirakawa Y."/>
            <person name="Hopkins J.F."/>
            <person name="Kuo A."/>
            <person name="Rensing S.A."/>
            <person name="Schmutz J."/>
            <person name="Symeonidi A."/>
            <person name="Elias M."/>
            <person name="Eveleigh R.J."/>
            <person name="Herman E.K."/>
            <person name="Klute M.J."/>
            <person name="Nakayama T."/>
            <person name="Obornik M."/>
            <person name="Reyes-Prieto A."/>
            <person name="Armbrust E.V."/>
            <person name="Aves S.J."/>
            <person name="Beiko R.G."/>
            <person name="Coutinho P."/>
            <person name="Dacks J.B."/>
            <person name="Durnford D.G."/>
            <person name="Fast N.M."/>
            <person name="Green B.R."/>
            <person name="Grisdale C.J."/>
            <person name="Hempel F."/>
            <person name="Henrissat B."/>
            <person name="Hoppner M.P."/>
            <person name="Ishida K."/>
            <person name="Kim E."/>
            <person name="Koreny L."/>
            <person name="Kroth P.G."/>
            <person name="Liu Y."/>
            <person name="Malik S.B."/>
            <person name="Maier U.G."/>
            <person name="McRose D."/>
            <person name="Mock T."/>
            <person name="Neilson J.A."/>
            <person name="Onodera N.T."/>
            <person name="Poole A.M."/>
            <person name="Pritham E.J."/>
            <person name="Richards T.A."/>
            <person name="Rocap G."/>
            <person name="Roy S.W."/>
            <person name="Sarai C."/>
            <person name="Schaack S."/>
            <person name="Shirato S."/>
            <person name="Slamovits C.H."/>
            <person name="Spencer D.F."/>
            <person name="Suzuki S."/>
            <person name="Worden A.Z."/>
            <person name="Zauner S."/>
            <person name="Barry K."/>
            <person name="Bell C."/>
            <person name="Bharti A.K."/>
            <person name="Crow J.A."/>
            <person name="Grimwood J."/>
            <person name="Kramer R."/>
            <person name="Lindquist E."/>
            <person name="Lucas S."/>
            <person name="Salamov A."/>
            <person name="McFadden G.I."/>
            <person name="Lane C.E."/>
            <person name="Keeling P.J."/>
            <person name="Gray M.W."/>
            <person name="Grigoriev I.V."/>
            <person name="Archibald J.M."/>
        </authorList>
    </citation>
    <scope>NUCLEOTIDE SEQUENCE</scope>
    <source>
        <strain evidence="2 4">CCMP2712</strain>
    </source>
</reference>
<dbReference type="GeneID" id="17292755"/>
<dbReference type="EMBL" id="JH993080">
    <property type="protein sequence ID" value="EKX36045.1"/>
    <property type="molecule type" value="Genomic_DNA"/>
</dbReference>
<dbReference type="AlphaFoldDB" id="L1IJQ9"/>
<feature type="chain" id="PRO_5008770082" evidence="1">
    <location>
        <begin position="21"/>
        <end position="217"/>
    </location>
</feature>